<accession>A0ACB9HU21</accession>
<evidence type="ECO:0000313" key="2">
    <source>
        <dbReference type="Proteomes" id="UP001056120"/>
    </source>
</evidence>
<proteinExistence type="predicted"/>
<gene>
    <name evidence="1" type="ORF">L1987_34732</name>
</gene>
<reference evidence="1 2" key="2">
    <citation type="journal article" date="2022" name="Mol. Ecol. Resour.">
        <title>The genomes of chicory, endive, great burdock and yacon provide insights into Asteraceae paleo-polyploidization history and plant inulin production.</title>
        <authorList>
            <person name="Fan W."/>
            <person name="Wang S."/>
            <person name="Wang H."/>
            <person name="Wang A."/>
            <person name="Jiang F."/>
            <person name="Liu H."/>
            <person name="Zhao H."/>
            <person name="Xu D."/>
            <person name="Zhang Y."/>
        </authorList>
    </citation>
    <scope>NUCLEOTIDE SEQUENCE [LARGE SCALE GENOMIC DNA]</scope>
    <source>
        <strain evidence="2">cv. Yunnan</strain>
        <tissue evidence="1">Leaves</tissue>
    </source>
</reference>
<name>A0ACB9HU21_9ASTR</name>
<protein>
    <submittedName>
        <fullName evidence="1">Uncharacterized protein</fullName>
    </submittedName>
</protein>
<organism evidence="1 2">
    <name type="scientific">Smallanthus sonchifolius</name>
    <dbReference type="NCBI Taxonomy" id="185202"/>
    <lineage>
        <taxon>Eukaryota</taxon>
        <taxon>Viridiplantae</taxon>
        <taxon>Streptophyta</taxon>
        <taxon>Embryophyta</taxon>
        <taxon>Tracheophyta</taxon>
        <taxon>Spermatophyta</taxon>
        <taxon>Magnoliopsida</taxon>
        <taxon>eudicotyledons</taxon>
        <taxon>Gunneridae</taxon>
        <taxon>Pentapetalae</taxon>
        <taxon>asterids</taxon>
        <taxon>campanulids</taxon>
        <taxon>Asterales</taxon>
        <taxon>Asteraceae</taxon>
        <taxon>Asteroideae</taxon>
        <taxon>Heliantheae alliance</taxon>
        <taxon>Millerieae</taxon>
        <taxon>Smallanthus</taxon>
    </lineage>
</organism>
<keyword evidence="2" id="KW-1185">Reference proteome</keyword>
<reference evidence="2" key="1">
    <citation type="journal article" date="2022" name="Mol. Ecol. Resour.">
        <title>The genomes of chicory, endive, great burdock and yacon provide insights into Asteraceae palaeo-polyploidization history and plant inulin production.</title>
        <authorList>
            <person name="Fan W."/>
            <person name="Wang S."/>
            <person name="Wang H."/>
            <person name="Wang A."/>
            <person name="Jiang F."/>
            <person name="Liu H."/>
            <person name="Zhao H."/>
            <person name="Xu D."/>
            <person name="Zhang Y."/>
        </authorList>
    </citation>
    <scope>NUCLEOTIDE SEQUENCE [LARGE SCALE GENOMIC DNA]</scope>
    <source>
        <strain evidence="2">cv. Yunnan</strain>
    </source>
</reference>
<sequence length="1027" mass="117078">MKCLFRFRAAYSSANLLPIHLTNLQSLSYSIITRPSRSPNRKNTQEGHMKNGKEKKDFADLFDEITEIIGTHNFNLDSNGANGFPIMNSGSEVRDSLECTEGVCENAYVNQELEVRTTHVSEKDASPIVHKATQILRGGESEASIEKRLEEMGVEFDSDVVDKVLKRCFKVPVLALRFFNWIKLKHGSFVTTATYNTMIYVLGESKKFGVAEELFKEMENNSCKKDIKTWTILISQYGKSNVIGKVLLLFEDMKKSGFEPDLAVYKVMLRTLCNSKKADIALEFYKEMVSKQMELDKVSYKLLLHCLAHSGDVNAIHLIADDMIKISQITEQEVYTYMLQSFCISGRIREALEVIKDMKNKDIAMEAEHFEMLVKGMCRAGRITDALEIVDILKRKDVIDNKIYEIVINGYLRRNEISKALELFHNLKDCGETLTVSTYTELMQHLFRINEFKKGFDVYNTMLETGLELDSVAIAAVIAGYIQQNRVSEAWEMVKNMEKKGMKLTSKCYMVFIKELCKISRYDEAINVLNHMKSLKLIISDNIFNWIISHMGKKGEFGKIQEVTEIQRTSSNEDETTLDSRAVQVQPKDETTLGSVVTCVPAKSFTDHDLHKACKVVSSSMTWCSKEESLQKCDLYITSDLVVEVLRNCSLHGGAALQFFSWVGKKDGYKHTAETYNMAMKIAGKGKDFKHMRSLFNEMIRKDLFVSSDTLTIMIWQYGRIGLTEIALKIFKEMKDRGCSPNSSTYKSLIISLCEKKGRKVNEAIKVFLEMIEAGIVPDKELLETYLECLCEVNNVLEAKKCVKNFCTLGYSTPLAYSLCIRALCRAGNVEEALVMINEVGEKDQNTLNGYVYGSLIHVLLRKRRLQDALEKIESMKQVSIFPTVHVYTSLIVYFFKEKQISKALEVFEKMKQDGCDPTIVTYSSLIRGYVSNGKINDAWNVFHKMKNEGPLPDFKTYSMFISCLCKEGKSEEGMQLLSDMLSVGFGPSTVNFRDVFYGLNREGKQNLAQTVLRRKWNLANRRKFLT</sequence>
<evidence type="ECO:0000313" key="1">
    <source>
        <dbReference type="EMBL" id="KAI3799434.1"/>
    </source>
</evidence>
<dbReference type="Proteomes" id="UP001056120">
    <property type="component" value="Linkage Group LG11"/>
</dbReference>
<comment type="caution">
    <text evidence="1">The sequence shown here is derived from an EMBL/GenBank/DDBJ whole genome shotgun (WGS) entry which is preliminary data.</text>
</comment>
<dbReference type="EMBL" id="CM042028">
    <property type="protein sequence ID" value="KAI3799434.1"/>
    <property type="molecule type" value="Genomic_DNA"/>
</dbReference>